<dbReference type="InterPro" id="IPR050109">
    <property type="entry name" value="HTH-type_TetR-like_transc_reg"/>
</dbReference>
<keyword evidence="3" id="KW-0804">Transcription</keyword>
<dbReference type="GO" id="GO:0003700">
    <property type="term" value="F:DNA-binding transcription factor activity"/>
    <property type="evidence" value="ECO:0007669"/>
    <property type="project" value="TreeGrafter"/>
</dbReference>
<dbReference type="RefSeq" id="WP_120777456.1">
    <property type="nucleotide sequence ID" value="NZ_JBHLUP010000009.1"/>
</dbReference>
<dbReference type="OrthoDB" id="2570341at2"/>
<dbReference type="InterPro" id="IPR009057">
    <property type="entry name" value="Homeodomain-like_sf"/>
</dbReference>
<keyword evidence="7" id="KW-1185">Reference proteome</keyword>
<dbReference type="Gene3D" id="1.10.357.10">
    <property type="entry name" value="Tetracycline Repressor, domain 2"/>
    <property type="match status" value="1"/>
</dbReference>
<evidence type="ECO:0000313" key="6">
    <source>
        <dbReference type="EMBL" id="RKN57264.1"/>
    </source>
</evidence>
<dbReference type="AlphaFoldDB" id="A0A3B0A9V7"/>
<evidence type="ECO:0000256" key="4">
    <source>
        <dbReference type="PROSITE-ProRule" id="PRU00335"/>
    </source>
</evidence>
<keyword evidence="1" id="KW-0805">Transcription regulation</keyword>
<evidence type="ECO:0000256" key="3">
    <source>
        <dbReference type="ARBA" id="ARBA00023163"/>
    </source>
</evidence>
<dbReference type="Pfam" id="PF00440">
    <property type="entry name" value="TetR_N"/>
    <property type="match status" value="1"/>
</dbReference>
<organism evidence="6 7">
    <name type="scientific">Micromonospora costi</name>
    <dbReference type="NCBI Taxonomy" id="1530042"/>
    <lineage>
        <taxon>Bacteria</taxon>
        <taxon>Bacillati</taxon>
        <taxon>Actinomycetota</taxon>
        <taxon>Actinomycetes</taxon>
        <taxon>Micromonosporales</taxon>
        <taxon>Micromonosporaceae</taxon>
        <taxon>Micromonospora</taxon>
    </lineage>
</organism>
<dbReference type="Gene3D" id="1.10.10.60">
    <property type="entry name" value="Homeodomain-like"/>
    <property type="match status" value="1"/>
</dbReference>
<accession>A0A3B0A9V7</accession>
<dbReference type="InterPro" id="IPR036271">
    <property type="entry name" value="Tet_transcr_reg_TetR-rel_C_sf"/>
</dbReference>
<evidence type="ECO:0000313" key="7">
    <source>
        <dbReference type="Proteomes" id="UP000279968"/>
    </source>
</evidence>
<dbReference type="InterPro" id="IPR001647">
    <property type="entry name" value="HTH_TetR"/>
</dbReference>
<dbReference type="PROSITE" id="PS50977">
    <property type="entry name" value="HTH_TETR_2"/>
    <property type="match status" value="1"/>
</dbReference>
<dbReference type="Proteomes" id="UP000279968">
    <property type="component" value="Unassembled WGS sequence"/>
</dbReference>
<dbReference type="GO" id="GO:0045892">
    <property type="term" value="P:negative regulation of DNA-templated transcription"/>
    <property type="evidence" value="ECO:0007669"/>
    <property type="project" value="InterPro"/>
</dbReference>
<dbReference type="PANTHER" id="PTHR30055:SF151">
    <property type="entry name" value="TRANSCRIPTIONAL REGULATORY PROTEIN"/>
    <property type="match status" value="1"/>
</dbReference>
<proteinExistence type="predicted"/>
<sequence>MGDEVPVGLARLWRLPTESRLGRPAELDVERVVRTAVDLADRDGLAGVTLAKVAKELGYTTMSLYRHVGSKEELLVLMGDAATGPAPALPAGPGQWRAGLRQWAYGIRAQHARHTWLPHLPISGPPSGPNAVSWMDACLRALADTGLGWAEKVGIMTLLSGYVRSSSQLSLDMAEGRRGSGLDQPQVEQAYGRALAGLVDAERFPEVAALFTSGLFEAPPEPAGDPELAEFEFGLDLILDGVAAAIRAAQSTSTSTGS</sequence>
<name>A0A3B0A9V7_9ACTN</name>
<dbReference type="SUPFAM" id="SSF48498">
    <property type="entry name" value="Tetracyclin repressor-like, C-terminal domain"/>
    <property type="match status" value="1"/>
</dbReference>
<dbReference type="GO" id="GO:0000976">
    <property type="term" value="F:transcription cis-regulatory region binding"/>
    <property type="evidence" value="ECO:0007669"/>
    <property type="project" value="TreeGrafter"/>
</dbReference>
<comment type="caution">
    <text evidence="6">The sequence shown here is derived from an EMBL/GenBank/DDBJ whole genome shotgun (WGS) entry which is preliminary data.</text>
</comment>
<dbReference type="PANTHER" id="PTHR30055">
    <property type="entry name" value="HTH-TYPE TRANSCRIPTIONAL REGULATOR RUTR"/>
    <property type="match status" value="1"/>
</dbReference>
<feature type="domain" description="HTH tetR-type" evidence="5">
    <location>
        <begin position="26"/>
        <end position="86"/>
    </location>
</feature>
<keyword evidence="2 4" id="KW-0238">DNA-binding</keyword>
<dbReference type="EMBL" id="RBAN01000001">
    <property type="protein sequence ID" value="RKN57264.1"/>
    <property type="molecule type" value="Genomic_DNA"/>
</dbReference>
<dbReference type="SUPFAM" id="SSF46689">
    <property type="entry name" value="Homeodomain-like"/>
    <property type="match status" value="1"/>
</dbReference>
<feature type="DNA-binding region" description="H-T-H motif" evidence="4">
    <location>
        <begin position="49"/>
        <end position="68"/>
    </location>
</feature>
<reference evidence="6 7" key="1">
    <citation type="journal article" date="2015" name="Int. J. Syst. Evol. Microbiol.">
        <title>Micromonospora costi sp. nov., isolated from a leaf of Costus speciosus.</title>
        <authorList>
            <person name="Thawai C."/>
        </authorList>
    </citation>
    <scope>NUCLEOTIDE SEQUENCE [LARGE SCALE GENOMIC DNA]</scope>
    <source>
        <strain evidence="6 7">CS1-12</strain>
    </source>
</reference>
<evidence type="ECO:0000256" key="1">
    <source>
        <dbReference type="ARBA" id="ARBA00023015"/>
    </source>
</evidence>
<dbReference type="InterPro" id="IPR004111">
    <property type="entry name" value="Repressor_TetR_C"/>
</dbReference>
<evidence type="ECO:0000256" key="2">
    <source>
        <dbReference type="ARBA" id="ARBA00023125"/>
    </source>
</evidence>
<evidence type="ECO:0000259" key="5">
    <source>
        <dbReference type="PROSITE" id="PS50977"/>
    </source>
</evidence>
<gene>
    <name evidence="6" type="ORF">D7193_00770</name>
</gene>
<dbReference type="Pfam" id="PF02909">
    <property type="entry name" value="TetR_C_1"/>
    <property type="match status" value="1"/>
</dbReference>
<protein>
    <submittedName>
        <fullName evidence="6">TetR/AcrR family transcriptional regulator</fullName>
    </submittedName>
</protein>